<dbReference type="InterPro" id="IPR013320">
    <property type="entry name" value="ConA-like_dom_sf"/>
</dbReference>
<accession>A4SAG0</accession>
<feature type="region of interest" description="Disordered" evidence="3">
    <location>
        <begin position="1387"/>
        <end position="1424"/>
    </location>
</feature>
<sequence>MGGYGDVNAGDHVSGLVSGVPTLVGGEGRYSTSGAAVTGVNTRFTQQFHGGTKSGAKFYDIANTAVHEVLAVHSDTSMTLAPSPSPAAVSAGSEVAFGVAARTGTGTLAASSTTTARPNSATTEALTIDGTNTEFLQELKVGYWIVVYKANDVVDYRVITAIASETSLTVDYNITGFLTGLGSWGYVSCPPRIGKRNVGLGTIETYHSQDTLNAVHGTAVIAENTKLASETPYEDAGHLSDASGSATMSSHRIHGRGTRFESQMGASSTWAAKYHTSGPWMSVQINGDWETVRVKEIGTTTTFAEYIMVLHNSFSEPLLKATHWEWFPMLTKGYGTVRSYGKRVVSNSWDNKELFEDIDGTAPSAPGSLSSQGTYGDTRFLTQLRTGYTITACGQTRMVNSIQSDVELTIDRPFTLGNREFVKKENGSGTATITTLHVRGLTRLLPLWPRGVTVQLVHTSGANTASPHTYSYTTYWKNFANSGGAAGAYHTAWVELQDSGVSSGIGVYVKWDDKTVDVGSEWRLHVADIENCRYYISTEGERYMTDDNANPPICYNHGKCVPANVGDSHRPAKALTQTGGFTLTHSAGTLAGVGSKFLTELQLGDIVRDANANGPVDARVTAITDDTTATVVSIDTFANAYSGTDVKVLKCAGGRFGDGGGGGSGVHDDTTTIVADDNAGAYLRHPLQTFYQTWSHKYCEIDPGCCGFRVSSVVDPQQYAYYYLKPDMGDYDFRIAVHTVNDNLDLYTTVGTTRPTTGSYGHTSVRESVPWALSVGESLVLCAGPDEGEASSGELKQAVLGGYTTDSSKSAFAYARALGHYIHNDASPNCDQLTIGIMGDNRYPQTVGASEYSARFYMEFDFPNFACDDSFVDDSNPTGTREGSAWGGNKTWINNCIQHNLRFAGDASVVKNNDASPKYVVRLTEAFARTNGNSALGSPWKSSADFRTSQRVGAVWWHRKVHIWDGFETNFEFQITNPTQCGGADQICDGADGFAFVISNDDRQETVDSVHGNTGWACTFDDASNPQPISGTRYKLCGASGSLTDGGGFVGCPGDGLGYGESTQVDSADYDGTPDMCTNGLKKSLAVEFDTFYNVERRDPKQGKQHWWINATEYVSYNDNHLGVFMTTAPFYDNQPWGSSVTDLKADHSDDSEGMHFGSTPSVPTMADGLAHTVKIRYTRGFTTEKAGTGQITTTHTDGSTDRRKLVGSSTKFKTELRTGFEFGYGGRVKANVKVKINRDKTLDSSRQAVVSGTAGFADDGEATRVISITSDTEAQLENTGTATSPDRQSFFDIQQPAFDPKQDSNINYNIIKEFPGEIQVFIDDMDRYVFQVAVEDRDMAKILDTDGNAYIGLTASTGSKGFAKVGYQAAEREVAALREALRRAEDERDAALSESRDAALERDDATRRRDEAETRANAERDAAADACEALRSVAAGEDAWRAKSETWALKYREERRMRMEFERATASARAKEKKAVEARCEARVSELIEALETTELAMERERMRTREKRSEEANDEAETSRANARLDDALKVERERTTRLERENGELRGKVRALYDANAQMKSMAERARASHREELRRNGELSQRVVDLERRAEDARDDGFKAERALKSRVERALDDLQKSQSALISESKAKFEFKAASEHARAELELAEARETRAVAALAAMEKEKNALYADFLSKKSQK</sequence>
<dbReference type="HOGENOM" id="CLU_248441_0_0_1"/>
<dbReference type="RefSeq" id="XP_001422428.1">
    <property type="nucleotide sequence ID" value="XM_001422391.1"/>
</dbReference>
<dbReference type="OMA" id="WINATEY"/>
<dbReference type="OrthoDB" id="497379at2759"/>
<organism evidence="4 5">
    <name type="scientific">Ostreococcus lucimarinus (strain CCE9901)</name>
    <dbReference type="NCBI Taxonomy" id="436017"/>
    <lineage>
        <taxon>Eukaryota</taxon>
        <taxon>Viridiplantae</taxon>
        <taxon>Chlorophyta</taxon>
        <taxon>Mamiellophyceae</taxon>
        <taxon>Mamiellales</taxon>
        <taxon>Bathycoccaceae</taxon>
        <taxon>Ostreococcus</taxon>
    </lineage>
</organism>
<dbReference type="InterPro" id="IPR050258">
    <property type="entry name" value="Leguminous_Lectin"/>
</dbReference>
<feature type="coiled-coil region" evidence="2">
    <location>
        <begin position="1573"/>
        <end position="1600"/>
    </location>
</feature>
<dbReference type="Proteomes" id="UP000001568">
    <property type="component" value="Chromosome 19"/>
</dbReference>
<dbReference type="STRING" id="436017.A4SAG0"/>
<evidence type="ECO:0000313" key="4">
    <source>
        <dbReference type="EMBL" id="ABP00745.1"/>
    </source>
</evidence>
<dbReference type="GeneID" id="5006439"/>
<proteinExistence type="inferred from homology"/>
<gene>
    <name evidence="4" type="ORF">OSTLU_18871</name>
</gene>
<dbReference type="SUPFAM" id="SSF49899">
    <property type="entry name" value="Concanavalin A-like lectins/glucanases"/>
    <property type="match status" value="1"/>
</dbReference>
<name>A4SAG0_OSTLU</name>
<dbReference type="Gramene" id="ABP00745">
    <property type="protein sequence ID" value="ABP00745"/>
    <property type="gene ID" value="OSTLU_18871"/>
</dbReference>
<dbReference type="KEGG" id="olu:OSTLU_18871"/>
<evidence type="ECO:0000313" key="5">
    <source>
        <dbReference type="Proteomes" id="UP000001568"/>
    </source>
</evidence>
<dbReference type="PROSITE" id="PS00307">
    <property type="entry name" value="LECTIN_LEGUME_BETA"/>
    <property type="match status" value="1"/>
</dbReference>
<dbReference type="EMBL" id="CP000599">
    <property type="protein sequence ID" value="ABP00745.1"/>
    <property type="molecule type" value="Genomic_DNA"/>
</dbReference>
<keyword evidence="5" id="KW-1185">Reference proteome</keyword>
<dbReference type="PANTHER" id="PTHR32401:SF48">
    <property type="entry name" value="LEGUME LECTIN DOMAIN-CONTAINING PROTEIN"/>
    <property type="match status" value="1"/>
</dbReference>
<keyword evidence="2" id="KW-0175">Coiled coil</keyword>
<dbReference type="Gene3D" id="2.60.120.200">
    <property type="match status" value="2"/>
</dbReference>
<evidence type="ECO:0000256" key="2">
    <source>
        <dbReference type="SAM" id="Coils"/>
    </source>
</evidence>
<evidence type="ECO:0000256" key="1">
    <source>
        <dbReference type="ARBA" id="ARBA00007606"/>
    </source>
</evidence>
<reference evidence="4 5" key="1">
    <citation type="journal article" date="2007" name="Proc. Natl. Acad. Sci. U.S.A.">
        <title>The tiny eukaryote Ostreococcus provides genomic insights into the paradox of plankton speciation.</title>
        <authorList>
            <person name="Palenik B."/>
            <person name="Grimwood J."/>
            <person name="Aerts A."/>
            <person name="Rouze P."/>
            <person name="Salamov A."/>
            <person name="Putnam N."/>
            <person name="Dupont C."/>
            <person name="Jorgensen R."/>
            <person name="Derelle E."/>
            <person name="Rombauts S."/>
            <person name="Zhou K."/>
            <person name="Otillar R."/>
            <person name="Merchant S.S."/>
            <person name="Podell S."/>
            <person name="Gaasterland T."/>
            <person name="Napoli C."/>
            <person name="Gendler K."/>
            <person name="Manuell A."/>
            <person name="Tai V."/>
            <person name="Vallon O."/>
            <person name="Piganeau G."/>
            <person name="Jancek S."/>
            <person name="Heijde M."/>
            <person name="Jabbari K."/>
            <person name="Bowler C."/>
            <person name="Lohr M."/>
            <person name="Robbens S."/>
            <person name="Werner G."/>
            <person name="Dubchak I."/>
            <person name="Pazour G.J."/>
            <person name="Ren Q."/>
            <person name="Paulsen I."/>
            <person name="Delwiche C."/>
            <person name="Schmutz J."/>
            <person name="Rokhsar D."/>
            <person name="Van de Peer Y."/>
            <person name="Moreau H."/>
            <person name="Grigoriev I.V."/>
        </authorList>
    </citation>
    <scope>NUCLEOTIDE SEQUENCE [LARGE SCALE GENOMIC DNA]</scope>
    <source>
        <strain evidence="4 5">CCE9901</strain>
    </source>
</reference>
<feature type="region of interest" description="Disordered" evidence="3">
    <location>
        <begin position="1500"/>
        <end position="1523"/>
    </location>
</feature>
<comment type="similarity">
    <text evidence="1">Belongs to the leguminous lectin family.</text>
</comment>
<protein>
    <submittedName>
        <fullName evidence="4">Uncharacterized protein</fullName>
    </submittedName>
</protein>
<evidence type="ECO:0000256" key="3">
    <source>
        <dbReference type="SAM" id="MobiDB-lite"/>
    </source>
</evidence>
<dbReference type="InterPro" id="IPR019825">
    <property type="entry name" value="Lectin_legB_Mn/Ca_BS"/>
</dbReference>
<dbReference type="PANTHER" id="PTHR32401">
    <property type="entry name" value="CONCANAVALIN A-LIKE LECTIN FAMILY PROTEIN"/>
    <property type="match status" value="1"/>
</dbReference>
<feature type="compositionally biased region" description="Basic and acidic residues" evidence="3">
    <location>
        <begin position="1500"/>
        <end position="1513"/>
    </location>
</feature>